<gene>
    <name evidence="1" type="ORF">FHS37_007122</name>
</gene>
<evidence type="ECO:0000313" key="1">
    <source>
        <dbReference type="EMBL" id="MBB4903025.1"/>
    </source>
</evidence>
<keyword evidence="2" id="KW-1185">Reference proteome</keyword>
<dbReference type="AlphaFoldDB" id="A0A7W7PXE5"/>
<dbReference type="Proteomes" id="UP000579523">
    <property type="component" value="Unassembled WGS sequence"/>
</dbReference>
<name>A0A7W7PXE5_9ACTN</name>
<sequence length="68" mass="7554">MPALNIEFTAEEMERLRERATVTGKSLKQHAHDVIVEEADRLAFVRGATAEAERILPGVAAHFPEGLR</sequence>
<reference evidence="1 2" key="1">
    <citation type="submission" date="2020-08" db="EMBL/GenBank/DDBJ databases">
        <title>Genomic Encyclopedia of Type Strains, Phase III (KMG-III): the genomes of soil and plant-associated and newly described type strains.</title>
        <authorList>
            <person name="Whitman W."/>
        </authorList>
    </citation>
    <scope>NUCLEOTIDE SEQUENCE [LARGE SCALE GENOMIC DNA]</scope>
    <source>
        <strain evidence="1 2">CECT 3273</strain>
    </source>
</reference>
<dbReference type="RefSeq" id="WP_184828771.1">
    <property type="nucleotide sequence ID" value="NZ_BMTK01000029.1"/>
</dbReference>
<dbReference type="EMBL" id="JACHJI010000021">
    <property type="protein sequence ID" value="MBB4903025.1"/>
    <property type="molecule type" value="Genomic_DNA"/>
</dbReference>
<protein>
    <recommendedName>
        <fullName evidence="3">Antitoxin</fullName>
    </recommendedName>
</protein>
<evidence type="ECO:0008006" key="3">
    <source>
        <dbReference type="Google" id="ProtNLM"/>
    </source>
</evidence>
<organism evidence="1 2">
    <name type="scientific">Streptomyces griseomycini</name>
    <dbReference type="NCBI Taxonomy" id="66895"/>
    <lineage>
        <taxon>Bacteria</taxon>
        <taxon>Bacillati</taxon>
        <taxon>Actinomycetota</taxon>
        <taxon>Actinomycetes</taxon>
        <taxon>Kitasatosporales</taxon>
        <taxon>Streptomycetaceae</taxon>
        <taxon>Streptomyces</taxon>
    </lineage>
</organism>
<comment type="caution">
    <text evidence="1">The sequence shown here is derived from an EMBL/GenBank/DDBJ whole genome shotgun (WGS) entry which is preliminary data.</text>
</comment>
<evidence type="ECO:0000313" key="2">
    <source>
        <dbReference type="Proteomes" id="UP000579523"/>
    </source>
</evidence>
<accession>A0A7W7PXE5</accession>
<proteinExistence type="predicted"/>